<keyword evidence="3" id="KW-1185">Reference proteome</keyword>
<dbReference type="InterPro" id="IPR049086">
    <property type="entry name" value="TadZ-like_ARD"/>
</dbReference>
<dbReference type="Pfam" id="PF21194">
    <property type="entry name" value="TadZ-like_ARD"/>
    <property type="match status" value="1"/>
</dbReference>
<proteinExistence type="predicted"/>
<dbReference type="Proteomes" id="UP000036923">
    <property type="component" value="Unassembled WGS sequence"/>
</dbReference>
<name>A0A0L6JH64_9FIRM</name>
<gene>
    <name evidence="2" type="ORF">Bccel_0321</name>
</gene>
<dbReference type="InterPro" id="IPR027417">
    <property type="entry name" value="P-loop_NTPase"/>
</dbReference>
<protein>
    <submittedName>
        <fullName evidence="2">AAA domain containing protein</fullName>
    </submittedName>
</protein>
<dbReference type="Gene3D" id="3.40.50.300">
    <property type="entry name" value="P-loop containing nucleotide triphosphate hydrolases"/>
    <property type="match status" value="1"/>
</dbReference>
<dbReference type="OrthoDB" id="3035369at2"/>
<dbReference type="RefSeq" id="WP_050752981.1">
    <property type="nucleotide sequence ID" value="NZ_KN050763.1"/>
</dbReference>
<sequence>MSKLNLVIADSDEEYLNGVVGFLSEKYLERFKILSFSDKESLINFISTYTEKLDILLISPELYFEEISKKRITLVGILSTGRLSKEFKGCEIVHKYQLGENLVKNIINLYSDKSSDIIITKGQKETKVVAVYSSNGGSGKTTISYGCSLKSVQLGRTTFYMNLEESASTPILFGTSGQYNLSHVLYYLKSRNKSLSLKIEGIKVTDQDTGVHYFNPPENHLELLDIEPSEYFNLLNHMKEMNQYEVIYVDMPCFIEKRMMAVLDVSDIIFYILNPNHISKIKLHNFLSELDTLDRSYKQKTLSKTVFILNKAFNEEQGIEIFNDILGSIEKNISHTIPESSKLFTHQNGRIVLDLSGKFGSALGEVIERNT</sequence>
<dbReference type="eggNOG" id="COG1192">
    <property type="taxonomic scope" value="Bacteria"/>
</dbReference>
<evidence type="ECO:0000313" key="2">
    <source>
        <dbReference type="EMBL" id="KNY25064.1"/>
    </source>
</evidence>
<evidence type="ECO:0000259" key="1">
    <source>
        <dbReference type="Pfam" id="PF21194"/>
    </source>
</evidence>
<dbReference type="Gene3D" id="3.40.50.10850">
    <property type="entry name" value="Ntrc-like two-domain protein"/>
    <property type="match status" value="1"/>
</dbReference>
<evidence type="ECO:0000313" key="3">
    <source>
        <dbReference type="Proteomes" id="UP000036923"/>
    </source>
</evidence>
<reference evidence="3" key="1">
    <citation type="submission" date="2015-07" db="EMBL/GenBank/DDBJ databases">
        <title>Near-Complete Genome Sequence of the Cellulolytic Bacterium Bacteroides (Pseudobacteroides) cellulosolvens ATCC 35603.</title>
        <authorList>
            <person name="Dassa B."/>
            <person name="Utturkar S.M."/>
            <person name="Klingeman D.M."/>
            <person name="Hurt R.A."/>
            <person name="Keller M."/>
            <person name="Xu J."/>
            <person name="Reddy Y.H.K."/>
            <person name="Borovok I."/>
            <person name="Grinberg I.R."/>
            <person name="Lamed R."/>
            <person name="Zhivin O."/>
            <person name="Bayer E.A."/>
            <person name="Brown S.D."/>
        </authorList>
    </citation>
    <scope>NUCLEOTIDE SEQUENCE [LARGE SCALE GENOMIC DNA]</scope>
    <source>
        <strain evidence="3">DSM 2933</strain>
    </source>
</reference>
<dbReference type="STRING" id="398512.Bccel_0321"/>
<dbReference type="AlphaFoldDB" id="A0A0L6JH64"/>
<dbReference type="SUPFAM" id="SSF52540">
    <property type="entry name" value="P-loop containing nucleoside triphosphate hydrolases"/>
    <property type="match status" value="1"/>
</dbReference>
<comment type="caution">
    <text evidence="2">The sequence shown here is derived from an EMBL/GenBank/DDBJ whole genome shotgun (WGS) entry which is preliminary data.</text>
</comment>
<feature type="domain" description="TadZ-like receiver" evidence="1">
    <location>
        <begin position="3"/>
        <end position="111"/>
    </location>
</feature>
<organism evidence="2 3">
    <name type="scientific">Pseudobacteroides cellulosolvens ATCC 35603 = DSM 2933</name>
    <dbReference type="NCBI Taxonomy" id="398512"/>
    <lineage>
        <taxon>Bacteria</taxon>
        <taxon>Bacillati</taxon>
        <taxon>Bacillota</taxon>
        <taxon>Clostridia</taxon>
        <taxon>Eubacteriales</taxon>
        <taxon>Oscillospiraceae</taxon>
        <taxon>Pseudobacteroides</taxon>
    </lineage>
</organism>
<accession>A0A0L6JH64</accession>
<dbReference type="EMBL" id="LGTC01000001">
    <property type="protein sequence ID" value="KNY25064.1"/>
    <property type="molecule type" value="Genomic_DNA"/>
</dbReference>